<sequence>MLAVPVSRRPEQGWTLLCNGVVVFDDDGELLPDGAVVLTRPWSLASAGG</sequence>
<dbReference type="AlphaFoldDB" id="A0A846M3P6"/>
<comment type="caution">
    <text evidence="1">The sequence shown here is derived from an EMBL/GenBank/DDBJ whole genome shotgun (WGS) entry which is preliminary data.</text>
</comment>
<name>A0A846M3P6_9ACTN</name>
<reference evidence="1 2" key="1">
    <citation type="submission" date="2020-02" db="EMBL/GenBank/DDBJ databases">
        <title>Sequencing the genomes of 1000 actinobacteria strains.</title>
        <authorList>
            <person name="Klenk H.-P."/>
        </authorList>
    </citation>
    <scope>NUCLEOTIDE SEQUENCE [LARGE SCALE GENOMIC DNA]</scope>
    <source>
        <strain evidence="1 2">DSM 45201</strain>
    </source>
</reference>
<gene>
    <name evidence="1" type="ORF">FB380_003618</name>
</gene>
<dbReference type="Proteomes" id="UP000552836">
    <property type="component" value="Unassembled WGS sequence"/>
</dbReference>
<accession>A0A846M3P6</accession>
<protein>
    <submittedName>
        <fullName evidence="1">Uncharacterized protein</fullName>
    </submittedName>
</protein>
<proteinExistence type="predicted"/>
<organism evidence="1 2">
    <name type="scientific">Modestobacter marinus</name>
    <dbReference type="NCBI Taxonomy" id="477641"/>
    <lineage>
        <taxon>Bacteria</taxon>
        <taxon>Bacillati</taxon>
        <taxon>Actinomycetota</taxon>
        <taxon>Actinomycetes</taxon>
        <taxon>Geodermatophilales</taxon>
        <taxon>Geodermatophilaceae</taxon>
        <taxon>Modestobacter</taxon>
    </lineage>
</organism>
<evidence type="ECO:0000313" key="1">
    <source>
        <dbReference type="EMBL" id="NIH69130.1"/>
    </source>
</evidence>
<evidence type="ECO:0000313" key="2">
    <source>
        <dbReference type="Proteomes" id="UP000552836"/>
    </source>
</evidence>
<dbReference type="EMBL" id="JAAMPA010000002">
    <property type="protein sequence ID" value="NIH69130.1"/>
    <property type="molecule type" value="Genomic_DNA"/>
</dbReference>
<dbReference type="InterPro" id="IPR046041">
    <property type="entry name" value="DUF5999"/>
</dbReference>
<dbReference type="Pfam" id="PF19462">
    <property type="entry name" value="DUF5999"/>
    <property type="match status" value="1"/>
</dbReference>